<feature type="region of interest" description="Disordered" evidence="1">
    <location>
        <begin position="130"/>
        <end position="150"/>
    </location>
</feature>
<feature type="region of interest" description="Disordered" evidence="1">
    <location>
        <begin position="162"/>
        <end position="194"/>
    </location>
</feature>
<evidence type="ECO:0000313" key="2">
    <source>
        <dbReference type="EMBL" id="GBM79967.1"/>
    </source>
</evidence>
<sequence length="194" mass="21782">MARKTPELAPLSKLPHRTMFRLPALLYLKSAEILKIPIDAALLEVGRCRGSSTLPQIKKTENSSIEKENTKREDWFNKCSNPLPTQRNDRGTNPCSDPSLIRITCDIRNQRLKISNGVEFFNQPPNPIPYRGGIGVGNQQTNLLPDLESDRGTNQLADQLRSDYDSNQSSDSLSELQSERSSNQCADSLPNRKM</sequence>
<evidence type="ECO:0000313" key="3">
    <source>
        <dbReference type="Proteomes" id="UP000499080"/>
    </source>
</evidence>
<feature type="compositionally biased region" description="Low complexity" evidence="1">
    <location>
        <begin position="165"/>
        <end position="184"/>
    </location>
</feature>
<keyword evidence="3" id="KW-1185">Reference proteome</keyword>
<name>A0A4Y2IQE3_ARAVE</name>
<comment type="caution">
    <text evidence="2">The sequence shown here is derived from an EMBL/GenBank/DDBJ whole genome shotgun (WGS) entry which is preliminary data.</text>
</comment>
<dbReference type="Proteomes" id="UP000499080">
    <property type="component" value="Unassembled WGS sequence"/>
</dbReference>
<proteinExistence type="predicted"/>
<accession>A0A4Y2IQE3</accession>
<evidence type="ECO:0000256" key="1">
    <source>
        <dbReference type="SAM" id="MobiDB-lite"/>
    </source>
</evidence>
<reference evidence="2 3" key="1">
    <citation type="journal article" date="2019" name="Sci. Rep.">
        <title>Orb-weaving spider Araneus ventricosus genome elucidates the spidroin gene catalogue.</title>
        <authorList>
            <person name="Kono N."/>
            <person name="Nakamura H."/>
            <person name="Ohtoshi R."/>
            <person name="Moran D.A.P."/>
            <person name="Shinohara A."/>
            <person name="Yoshida Y."/>
            <person name="Fujiwara M."/>
            <person name="Mori M."/>
            <person name="Tomita M."/>
            <person name="Arakawa K."/>
        </authorList>
    </citation>
    <scope>NUCLEOTIDE SEQUENCE [LARGE SCALE GENOMIC DNA]</scope>
</reference>
<dbReference type="EMBL" id="BGPR01002852">
    <property type="protein sequence ID" value="GBM79967.1"/>
    <property type="molecule type" value="Genomic_DNA"/>
</dbReference>
<gene>
    <name evidence="2" type="ORF">AVEN_122557_1</name>
</gene>
<protein>
    <submittedName>
        <fullName evidence="2">Uncharacterized protein</fullName>
    </submittedName>
</protein>
<dbReference type="AlphaFoldDB" id="A0A4Y2IQE3"/>
<organism evidence="2 3">
    <name type="scientific">Araneus ventricosus</name>
    <name type="common">Orbweaver spider</name>
    <name type="synonym">Epeira ventricosa</name>
    <dbReference type="NCBI Taxonomy" id="182803"/>
    <lineage>
        <taxon>Eukaryota</taxon>
        <taxon>Metazoa</taxon>
        <taxon>Ecdysozoa</taxon>
        <taxon>Arthropoda</taxon>
        <taxon>Chelicerata</taxon>
        <taxon>Arachnida</taxon>
        <taxon>Araneae</taxon>
        <taxon>Araneomorphae</taxon>
        <taxon>Entelegynae</taxon>
        <taxon>Araneoidea</taxon>
        <taxon>Araneidae</taxon>
        <taxon>Araneus</taxon>
    </lineage>
</organism>